<evidence type="ECO:0000256" key="1">
    <source>
        <dbReference type="ARBA" id="ARBA00004930"/>
    </source>
</evidence>
<evidence type="ECO:0000313" key="9">
    <source>
        <dbReference type="EMBL" id="CAK9169033.1"/>
    </source>
</evidence>
<keyword evidence="3" id="KW-0436">Ligase</keyword>
<dbReference type="PROSITE" id="PS00455">
    <property type="entry name" value="AMP_BINDING"/>
    <property type="match status" value="1"/>
</dbReference>
<evidence type="ECO:0000256" key="4">
    <source>
        <dbReference type="ARBA" id="ARBA00022741"/>
    </source>
</evidence>
<gene>
    <name evidence="9" type="ORF">ILEXP_LOCUS38465</name>
</gene>
<comment type="catalytic activity">
    <reaction evidence="7">
        <text>a long-chain fatty acid + ATP + CoA = a long-chain fatty acyl-CoA + AMP + diphosphate</text>
        <dbReference type="Rhea" id="RHEA:15421"/>
        <dbReference type="ChEBI" id="CHEBI:30616"/>
        <dbReference type="ChEBI" id="CHEBI:33019"/>
        <dbReference type="ChEBI" id="CHEBI:57287"/>
        <dbReference type="ChEBI" id="CHEBI:57560"/>
        <dbReference type="ChEBI" id="CHEBI:83139"/>
        <dbReference type="ChEBI" id="CHEBI:456215"/>
        <dbReference type="EC" id="6.2.1.3"/>
    </reaction>
</comment>
<keyword evidence="5" id="KW-0067">ATP-binding</keyword>
<organism evidence="9 10">
    <name type="scientific">Ilex paraguariensis</name>
    <name type="common">yerba mate</name>
    <dbReference type="NCBI Taxonomy" id="185542"/>
    <lineage>
        <taxon>Eukaryota</taxon>
        <taxon>Viridiplantae</taxon>
        <taxon>Streptophyta</taxon>
        <taxon>Embryophyta</taxon>
        <taxon>Tracheophyta</taxon>
        <taxon>Spermatophyta</taxon>
        <taxon>Magnoliopsida</taxon>
        <taxon>eudicotyledons</taxon>
        <taxon>Gunneridae</taxon>
        <taxon>Pentapetalae</taxon>
        <taxon>asterids</taxon>
        <taxon>campanulids</taxon>
        <taxon>Aquifoliales</taxon>
        <taxon>Aquifoliaceae</taxon>
        <taxon>Ilex</taxon>
    </lineage>
</organism>
<sequence>MEHAMNGDCRMFYTSSQARLQDACCEILTVKFDNEDGSLSYAEQETEVTTVICGNKELKKLVEISGQLDTVKRVICMDDEIPSNASIIVSSSGWTITTFSDVEKLGHENPSDADLPVSADIAVIMYTSGSTGLPKGVMMTHGNVLATLSAVMTIVPGLGGKDVYLAYLPLAHILELAAENVIAAVGSSIGYGSPLTLTDTSNKIKRGTKGDASMLRPTLMTAVPAILDRVRYGVRKKVCATIYAQYVH</sequence>
<dbReference type="PANTHER" id="PTHR43272:SF83">
    <property type="entry name" value="ACYL-COA SYNTHETASE LONG-CHAIN, ISOFORM J"/>
    <property type="match status" value="1"/>
</dbReference>
<dbReference type="GO" id="GO:0005524">
    <property type="term" value="F:ATP binding"/>
    <property type="evidence" value="ECO:0007669"/>
    <property type="project" value="UniProtKB-KW"/>
</dbReference>
<name>A0ABC8TNS6_9AQUA</name>
<evidence type="ECO:0000259" key="8">
    <source>
        <dbReference type="Pfam" id="PF00501"/>
    </source>
</evidence>
<dbReference type="PANTHER" id="PTHR43272">
    <property type="entry name" value="LONG-CHAIN-FATTY-ACID--COA LIGASE"/>
    <property type="match status" value="1"/>
</dbReference>
<dbReference type="GO" id="GO:0009698">
    <property type="term" value="P:phenylpropanoid metabolic process"/>
    <property type="evidence" value="ECO:0007669"/>
    <property type="project" value="UniProtKB-KW"/>
</dbReference>
<dbReference type="InterPro" id="IPR042099">
    <property type="entry name" value="ANL_N_sf"/>
</dbReference>
<dbReference type="InterPro" id="IPR020845">
    <property type="entry name" value="AMP-binding_CS"/>
</dbReference>
<dbReference type="InterPro" id="IPR000873">
    <property type="entry name" value="AMP-dep_synth/lig_dom"/>
</dbReference>
<dbReference type="GO" id="GO:0004467">
    <property type="term" value="F:long-chain fatty acid-CoA ligase activity"/>
    <property type="evidence" value="ECO:0007669"/>
    <property type="project" value="UniProtKB-EC"/>
</dbReference>
<evidence type="ECO:0000256" key="7">
    <source>
        <dbReference type="ARBA" id="ARBA00036813"/>
    </source>
</evidence>
<protein>
    <recommendedName>
        <fullName evidence="8">AMP-dependent synthetase/ligase domain-containing protein</fullName>
    </recommendedName>
</protein>
<keyword evidence="10" id="KW-1185">Reference proteome</keyword>
<evidence type="ECO:0000256" key="6">
    <source>
        <dbReference type="ARBA" id="ARBA00023051"/>
    </source>
</evidence>
<evidence type="ECO:0000313" key="10">
    <source>
        <dbReference type="Proteomes" id="UP001642360"/>
    </source>
</evidence>
<comment type="pathway">
    <text evidence="1">Phytoalexin biosynthesis; 3,4',5-trihydroxystilbene biosynthesis; 3,4',5-trihydroxystilbene from trans-4-coumarate: step 1/2.</text>
</comment>
<dbReference type="EMBL" id="CAUOFW020005214">
    <property type="protein sequence ID" value="CAK9169033.1"/>
    <property type="molecule type" value="Genomic_DNA"/>
</dbReference>
<feature type="domain" description="AMP-dependent synthetase/ligase" evidence="8">
    <location>
        <begin position="32"/>
        <end position="230"/>
    </location>
</feature>
<dbReference type="SUPFAM" id="SSF56801">
    <property type="entry name" value="Acetyl-CoA synthetase-like"/>
    <property type="match status" value="1"/>
</dbReference>
<proteinExistence type="inferred from homology"/>
<evidence type="ECO:0000256" key="2">
    <source>
        <dbReference type="ARBA" id="ARBA00006432"/>
    </source>
</evidence>
<comment type="similarity">
    <text evidence="2">Belongs to the ATP-dependent AMP-binding enzyme family.</text>
</comment>
<dbReference type="Pfam" id="PF00501">
    <property type="entry name" value="AMP-binding"/>
    <property type="match status" value="1"/>
</dbReference>
<dbReference type="Proteomes" id="UP001642360">
    <property type="component" value="Unassembled WGS sequence"/>
</dbReference>
<reference evidence="9 10" key="1">
    <citation type="submission" date="2024-02" db="EMBL/GenBank/DDBJ databases">
        <authorList>
            <person name="Vignale AGUSTIN F."/>
            <person name="Sosa J E."/>
            <person name="Modenutti C."/>
        </authorList>
    </citation>
    <scope>NUCLEOTIDE SEQUENCE [LARGE SCALE GENOMIC DNA]</scope>
</reference>
<evidence type="ECO:0000256" key="5">
    <source>
        <dbReference type="ARBA" id="ARBA00022840"/>
    </source>
</evidence>
<keyword evidence="6" id="KW-0587">Phenylpropanoid metabolism</keyword>
<comment type="caution">
    <text evidence="9">The sequence shown here is derived from an EMBL/GenBank/DDBJ whole genome shotgun (WGS) entry which is preliminary data.</text>
</comment>
<accession>A0ABC8TNS6</accession>
<evidence type="ECO:0000256" key="3">
    <source>
        <dbReference type="ARBA" id="ARBA00022598"/>
    </source>
</evidence>
<dbReference type="AlphaFoldDB" id="A0ABC8TNS6"/>
<keyword evidence="4" id="KW-0547">Nucleotide-binding</keyword>
<dbReference type="Gene3D" id="3.40.50.12780">
    <property type="entry name" value="N-terminal domain of ligase-like"/>
    <property type="match status" value="1"/>
</dbReference>